<dbReference type="Proteomes" id="UP001058974">
    <property type="component" value="Chromosome 4"/>
</dbReference>
<dbReference type="PANTHER" id="PTHR33710:SF89">
    <property type="match status" value="1"/>
</dbReference>
<reference evidence="1 2" key="1">
    <citation type="journal article" date="2022" name="Nat. Genet.">
        <title>Improved pea reference genome and pan-genome highlight genomic features and evolutionary characteristics.</title>
        <authorList>
            <person name="Yang T."/>
            <person name="Liu R."/>
            <person name="Luo Y."/>
            <person name="Hu S."/>
            <person name="Wang D."/>
            <person name="Wang C."/>
            <person name="Pandey M.K."/>
            <person name="Ge S."/>
            <person name="Xu Q."/>
            <person name="Li N."/>
            <person name="Li G."/>
            <person name="Huang Y."/>
            <person name="Saxena R.K."/>
            <person name="Ji Y."/>
            <person name="Li M."/>
            <person name="Yan X."/>
            <person name="He Y."/>
            <person name="Liu Y."/>
            <person name="Wang X."/>
            <person name="Xiang C."/>
            <person name="Varshney R.K."/>
            <person name="Ding H."/>
            <person name="Gao S."/>
            <person name="Zong X."/>
        </authorList>
    </citation>
    <scope>NUCLEOTIDE SEQUENCE [LARGE SCALE GENOMIC DNA]</scope>
    <source>
        <strain evidence="1 2">cv. Zhongwan 6</strain>
    </source>
</reference>
<dbReference type="PANTHER" id="PTHR33710">
    <property type="entry name" value="BNAC02G09200D PROTEIN"/>
    <property type="match status" value="1"/>
</dbReference>
<dbReference type="AlphaFoldDB" id="A0A9D5AS08"/>
<evidence type="ECO:0000313" key="1">
    <source>
        <dbReference type="EMBL" id="KAI5416345.1"/>
    </source>
</evidence>
<keyword evidence="2" id="KW-1185">Reference proteome</keyword>
<gene>
    <name evidence="1" type="ORF">KIW84_041417</name>
</gene>
<sequence>MDMVKQPDLHEKDSVGDHFTWTNNQINGMRYSRIDRVLGNLDWRQQNMGTMLHIMNYGVFDNSFLCLQDQNLRAPSRTPIIFQNVLVNKVGFTNVVKQNWARSLVGYDIYIIWKKLQRLQPVIKDIIKVCSTKVLNLTNVEEQLLKLKSKVEWLRIGDGNNAYFHASLKSRRRQAQIANLKNKDGNILYLQEEIDQEIVNYYQNLVGTANMNLNSIDIIALRKGPQLSIEKRNALISLVREKEIFTSLKGIKDLSAPGIDGYNAKSFKSTQDIIKQDIINVVKEFFRVIKSIEPSTVP</sequence>
<dbReference type="EMBL" id="JAMSHJ010000004">
    <property type="protein sequence ID" value="KAI5416345.1"/>
    <property type="molecule type" value="Genomic_DNA"/>
</dbReference>
<organism evidence="1 2">
    <name type="scientific">Pisum sativum</name>
    <name type="common">Garden pea</name>
    <name type="synonym">Lathyrus oleraceus</name>
    <dbReference type="NCBI Taxonomy" id="3888"/>
    <lineage>
        <taxon>Eukaryota</taxon>
        <taxon>Viridiplantae</taxon>
        <taxon>Streptophyta</taxon>
        <taxon>Embryophyta</taxon>
        <taxon>Tracheophyta</taxon>
        <taxon>Spermatophyta</taxon>
        <taxon>Magnoliopsida</taxon>
        <taxon>eudicotyledons</taxon>
        <taxon>Gunneridae</taxon>
        <taxon>Pentapetalae</taxon>
        <taxon>rosids</taxon>
        <taxon>fabids</taxon>
        <taxon>Fabales</taxon>
        <taxon>Fabaceae</taxon>
        <taxon>Papilionoideae</taxon>
        <taxon>50 kb inversion clade</taxon>
        <taxon>NPAAA clade</taxon>
        <taxon>Hologalegina</taxon>
        <taxon>IRL clade</taxon>
        <taxon>Fabeae</taxon>
        <taxon>Lathyrus</taxon>
    </lineage>
</organism>
<accession>A0A9D5AS08</accession>
<protein>
    <submittedName>
        <fullName evidence="1">Uncharacterized protein</fullName>
    </submittedName>
</protein>
<proteinExistence type="predicted"/>
<evidence type="ECO:0000313" key="2">
    <source>
        <dbReference type="Proteomes" id="UP001058974"/>
    </source>
</evidence>
<comment type="caution">
    <text evidence="1">The sequence shown here is derived from an EMBL/GenBank/DDBJ whole genome shotgun (WGS) entry which is preliminary data.</text>
</comment>
<name>A0A9D5AS08_PEA</name>
<dbReference type="Gramene" id="Psat04G0141700-T1">
    <property type="protein sequence ID" value="KAI5416345.1"/>
    <property type="gene ID" value="KIW84_041417"/>
</dbReference>